<name>A0A286GYX9_9PROT</name>
<dbReference type="OrthoDB" id="9253821at2"/>
<reference evidence="1 2" key="1">
    <citation type="submission" date="2017-09" db="EMBL/GenBank/DDBJ databases">
        <authorList>
            <person name="Ehlers B."/>
            <person name="Leendertz F.H."/>
        </authorList>
    </citation>
    <scope>NUCLEOTIDE SEQUENCE [LARGE SCALE GENOMIC DNA]</scope>
    <source>
        <strain evidence="1 2">USBA 140</strain>
    </source>
</reference>
<organism evidence="1 2">
    <name type="scientific">Caenispirillum bisanense</name>
    <dbReference type="NCBI Taxonomy" id="414052"/>
    <lineage>
        <taxon>Bacteria</taxon>
        <taxon>Pseudomonadati</taxon>
        <taxon>Pseudomonadota</taxon>
        <taxon>Alphaproteobacteria</taxon>
        <taxon>Rhodospirillales</taxon>
        <taxon>Novispirillaceae</taxon>
        <taxon>Caenispirillum</taxon>
    </lineage>
</organism>
<dbReference type="AlphaFoldDB" id="A0A286GYX9"/>
<sequence>MGTVSFTNDDESVTTLSDAEMFGADGKGFFTEDKPVNGVTYGRFLAACAMAIASAARAAAGAGNAVDQAAAADLARAAAEAAALAANAAKLLAQQAVLDAGAQVALAVEEADRAELAANSVTGSTVPDPAPDNAAMVAYSTGSAVTWARGSSAAVIPVAADVLLMDGLAYRLTAAAPVTVTLPADPATGAAVRLIDAGLGVTHTVARNGRTIMGAAEDLVLDVPGLVVDVWFNGADWRLA</sequence>
<dbReference type="EMBL" id="OCNJ01000013">
    <property type="protein sequence ID" value="SOE00691.1"/>
    <property type="molecule type" value="Genomic_DNA"/>
</dbReference>
<dbReference type="RefSeq" id="WP_097281326.1">
    <property type="nucleotide sequence ID" value="NZ_OCNJ01000013.1"/>
</dbReference>
<accession>A0A286GYX9</accession>
<keyword evidence="2" id="KW-1185">Reference proteome</keyword>
<protein>
    <submittedName>
        <fullName evidence="1">Uncharacterized protein</fullName>
    </submittedName>
</protein>
<evidence type="ECO:0000313" key="2">
    <source>
        <dbReference type="Proteomes" id="UP000219621"/>
    </source>
</evidence>
<gene>
    <name evidence="1" type="ORF">SAMN05421508_113102</name>
</gene>
<dbReference type="Proteomes" id="UP000219621">
    <property type="component" value="Unassembled WGS sequence"/>
</dbReference>
<proteinExistence type="predicted"/>
<evidence type="ECO:0000313" key="1">
    <source>
        <dbReference type="EMBL" id="SOE00691.1"/>
    </source>
</evidence>